<keyword evidence="1" id="KW-1133">Transmembrane helix</keyword>
<keyword evidence="1" id="KW-0812">Transmembrane</keyword>
<protein>
    <submittedName>
        <fullName evidence="2">Uncharacterized protein</fullName>
    </submittedName>
</protein>
<feature type="transmembrane region" description="Helical" evidence="1">
    <location>
        <begin position="77"/>
        <end position="95"/>
    </location>
</feature>
<gene>
    <name evidence="2" type="ORF">H9892_05100</name>
</gene>
<organism evidence="2 3">
    <name type="scientific">Candidatus Protoclostridium stercorigallinarum</name>
    <dbReference type="NCBI Taxonomy" id="2838741"/>
    <lineage>
        <taxon>Bacteria</taxon>
        <taxon>Bacillati</taxon>
        <taxon>Bacillota</taxon>
        <taxon>Clostridia</taxon>
        <taxon>Candidatus Protoclostridium</taxon>
    </lineage>
</organism>
<feature type="transmembrane region" description="Helical" evidence="1">
    <location>
        <begin position="12"/>
        <end position="27"/>
    </location>
</feature>
<sequence>MKYNAAIDRCGLKLLVLILSFMITGIGDPPAALHVIAAVAAALAASGALGAVLPPVRRSPLPHVRPGSFFRAALSRGNAGRFIATALFLAVFAFVLPAGAVYAVFAVVCTVLAVVCLSRRD</sequence>
<evidence type="ECO:0000313" key="3">
    <source>
        <dbReference type="Proteomes" id="UP000823990"/>
    </source>
</evidence>
<dbReference type="Proteomes" id="UP000823990">
    <property type="component" value="Unassembled WGS sequence"/>
</dbReference>
<comment type="caution">
    <text evidence="2">The sequence shown here is derived from an EMBL/GenBank/DDBJ whole genome shotgun (WGS) entry which is preliminary data.</text>
</comment>
<evidence type="ECO:0000256" key="1">
    <source>
        <dbReference type="SAM" id="Phobius"/>
    </source>
</evidence>
<reference evidence="2" key="2">
    <citation type="submission" date="2021-04" db="EMBL/GenBank/DDBJ databases">
        <authorList>
            <person name="Gilroy R."/>
        </authorList>
    </citation>
    <scope>NUCLEOTIDE SEQUENCE</scope>
    <source>
        <strain evidence="2">12435</strain>
    </source>
</reference>
<name>A0A9D1Q1X8_9FIRM</name>
<dbReference type="EMBL" id="DXHS01000079">
    <property type="protein sequence ID" value="HIW02698.1"/>
    <property type="molecule type" value="Genomic_DNA"/>
</dbReference>
<dbReference type="AlphaFoldDB" id="A0A9D1Q1X8"/>
<feature type="transmembrane region" description="Helical" evidence="1">
    <location>
        <begin position="101"/>
        <end position="118"/>
    </location>
</feature>
<evidence type="ECO:0000313" key="2">
    <source>
        <dbReference type="EMBL" id="HIW02698.1"/>
    </source>
</evidence>
<keyword evidence="1" id="KW-0472">Membrane</keyword>
<feature type="transmembrane region" description="Helical" evidence="1">
    <location>
        <begin position="33"/>
        <end position="56"/>
    </location>
</feature>
<accession>A0A9D1Q1X8</accession>
<reference evidence="2" key="1">
    <citation type="journal article" date="2021" name="PeerJ">
        <title>Extensive microbial diversity within the chicken gut microbiome revealed by metagenomics and culture.</title>
        <authorList>
            <person name="Gilroy R."/>
            <person name="Ravi A."/>
            <person name="Getino M."/>
            <person name="Pursley I."/>
            <person name="Horton D.L."/>
            <person name="Alikhan N.F."/>
            <person name="Baker D."/>
            <person name="Gharbi K."/>
            <person name="Hall N."/>
            <person name="Watson M."/>
            <person name="Adriaenssens E.M."/>
            <person name="Foster-Nyarko E."/>
            <person name="Jarju S."/>
            <person name="Secka A."/>
            <person name="Antonio M."/>
            <person name="Oren A."/>
            <person name="Chaudhuri R.R."/>
            <person name="La Ragione R."/>
            <person name="Hildebrand F."/>
            <person name="Pallen M.J."/>
        </authorList>
    </citation>
    <scope>NUCLEOTIDE SEQUENCE</scope>
    <source>
        <strain evidence="2">12435</strain>
    </source>
</reference>
<proteinExistence type="predicted"/>